<reference evidence="2" key="1">
    <citation type="submission" date="2018-06" db="EMBL/GenBank/DDBJ databases">
        <authorList>
            <person name="Zhirakovskaya E."/>
        </authorList>
    </citation>
    <scope>NUCLEOTIDE SEQUENCE</scope>
</reference>
<name>A0A3B0ZXC4_9ZZZZ</name>
<keyword evidence="1" id="KW-0812">Transmembrane</keyword>
<accession>A0A3B0ZXC4</accession>
<evidence type="ECO:0000313" key="2">
    <source>
        <dbReference type="EMBL" id="VAW92072.1"/>
    </source>
</evidence>
<feature type="transmembrane region" description="Helical" evidence="1">
    <location>
        <begin position="93"/>
        <end position="115"/>
    </location>
</feature>
<feature type="transmembrane region" description="Helical" evidence="1">
    <location>
        <begin position="39"/>
        <end position="60"/>
    </location>
</feature>
<feature type="transmembrane region" description="Helical" evidence="1">
    <location>
        <begin position="12"/>
        <end position="33"/>
    </location>
</feature>
<dbReference type="AlphaFoldDB" id="A0A3B0ZXC4"/>
<proteinExistence type="predicted"/>
<keyword evidence="1" id="KW-0472">Membrane</keyword>
<protein>
    <recommendedName>
        <fullName evidence="3">DUF2069 domain-containing protein</fullName>
    </recommendedName>
</protein>
<dbReference type="EMBL" id="UOFT01000022">
    <property type="protein sequence ID" value="VAW92072.1"/>
    <property type="molecule type" value="Genomic_DNA"/>
</dbReference>
<dbReference type="Pfam" id="PF09842">
    <property type="entry name" value="DUF2069"/>
    <property type="match status" value="1"/>
</dbReference>
<sequence length="130" mass="14971">MSKIKTKADFYYFMTLTGYFGLLILLSSWIIYFDPPKNGTTAFALLFILTPLLLALRGLLNGKRYTYAWSSMLILFYFMHGVVDAWANENKTLQILALIEVGLTVIFFIGSIMYVKYKSRELGQKLEPED</sequence>
<dbReference type="InterPro" id="IPR018643">
    <property type="entry name" value="DUF2069_membrane"/>
</dbReference>
<feature type="transmembrane region" description="Helical" evidence="1">
    <location>
        <begin position="67"/>
        <end position="87"/>
    </location>
</feature>
<evidence type="ECO:0008006" key="3">
    <source>
        <dbReference type="Google" id="ProtNLM"/>
    </source>
</evidence>
<evidence type="ECO:0000256" key="1">
    <source>
        <dbReference type="SAM" id="Phobius"/>
    </source>
</evidence>
<gene>
    <name evidence="2" type="ORF">MNBD_GAMMA23-883</name>
</gene>
<keyword evidence="1" id="KW-1133">Transmembrane helix</keyword>
<organism evidence="2">
    <name type="scientific">hydrothermal vent metagenome</name>
    <dbReference type="NCBI Taxonomy" id="652676"/>
    <lineage>
        <taxon>unclassified sequences</taxon>
        <taxon>metagenomes</taxon>
        <taxon>ecological metagenomes</taxon>
    </lineage>
</organism>